<gene>
    <name evidence="2" type="ORF">NMSP_0896</name>
</gene>
<protein>
    <submittedName>
        <fullName evidence="2">Uncharacterized protein</fullName>
    </submittedName>
</protein>
<name>A0A2Z2HLC5_9ARCH</name>
<evidence type="ECO:0000256" key="1">
    <source>
        <dbReference type="SAM" id="Coils"/>
    </source>
</evidence>
<dbReference type="OrthoDB" id="5001at2157"/>
<keyword evidence="3" id="KW-1185">Reference proteome</keyword>
<dbReference type="GeneID" id="32901357"/>
<dbReference type="KEGG" id="nct:NMSP_0896"/>
<dbReference type="AlphaFoldDB" id="A0A2Z2HLC5"/>
<feature type="coiled-coil region" evidence="1">
    <location>
        <begin position="33"/>
        <end position="65"/>
    </location>
</feature>
<evidence type="ECO:0000313" key="2">
    <source>
        <dbReference type="EMBL" id="ARS64515.1"/>
    </source>
</evidence>
<proteinExistence type="predicted"/>
<organism evidence="2 3">
    <name type="scientific">Candidatus Nitrosomarinus catalinensis</name>
    <dbReference type="NCBI Taxonomy" id="1898749"/>
    <lineage>
        <taxon>Archaea</taxon>
        <taxon>Nitrososphaerota</taxon>
        <taxon>Nitrososphaeria</taxon>
        <taxon>Nitrosopumilales</taxon>
        <taxon>Nitrosopumilaceae</taxon>
        <taxon>Candidatus Nitrosomarinus</taxon>
    </lineage>
</organism>
<evidence type="ECO:0000313" key="3">
    <source>
        <dbReference type="Proteomes" id="UP000249949"/>
    </source>
</evidence>
<dbReference type="RefSeq" id="WP_086907604.1">
    <property type="nucleotide sequence ID" value="NZ_CP021324.1"/>
</dbReference>
<dbReference type="EMBL" id="CP021324">
    <property type="protein sequence ID" value="ARS64515.1"/>
    <property type="molecule type" value="Genomic_DNA"/>
</dbReference>
<dbReference type="Proteomes" id="UP000249949">
    <property type="component" value="Chromosome"/>
</dbReference>
<keyword evidence="1" id="KW-0175">Coiled coil</keyword>
<sequence>MKNLIIFIIIFSFIVFTTSPNVFGESEIDKERENEVKDAANSLKRENVQTEEKNSDEEIENEEKIIKKKLGTLKKFLPTEKDFDEITLRTVWRYVDKQTSENEEFGVNKIQGLVRDVGRVYDPIVNKYKVATIQIEIIKYDNSVKLMDYWLQEKNSNLEKLWDNAYLIGTPNQNTECIFNYSDFGAMTICKTDEFVIQSVIFDKYQEHFDYGKPQTGIKKLTVNENEITTRVVDHILKKVQINSELDSSNELYKILESNADIIESKQNKYSSSERELTINKNDKQWKGFENDKKYGIENFSCIKDEFGLITISGQYNNNQIKKDRVIMEIAFLDNNQNIILKNTANLLELEEYETKRFIGNLKIDKKFSTCTINVKN</sequence>
<accession>A0A2Z2HLC5</accession>
<reference evidence="2 3" key="1">
    <citation type="journal article" date="2017" name="Environ. Microbiol.">
        <title>Genome and epigenome of a novel marine Thaumarchaeota strain suggest viral infection, phosphorothioation DNA modification and multiple restriction systems.</title>
        <authorList>
            <person name="Ahlgren N.A."/>
            <person name="Chen Y."/>
            <person name="Needham D.M."/>
            <person name="Parada A.E."/>
            <person name="Sachdeva R."/>
            <person name="Trinh V."/>
            <person name="Chen T."/>
            <person name="Fuhrman J.A."/>
        </authorList>
    </citation>
    <scope>NUCLEOTIDE SEQUENCE [LARGE SCALE GENOMIC DNA]</scope>
    <source>
        <strain evidence="2 3">SPOT01</strain>
    </source>
</reference>